<evidence type="ECO:0000313" key="6">
    <source>
        <dbReference type="Proteomes" id="UP000800094"/>
    </source>
</evidence>
<gene>
    <name evidence="5" type="ORF">BU26DRAFT_542586</name>
</gene>
<evidence type="ECO:0000256" key="3">
    <source>
        <dbReference type="SAM" id="MobiDB-lite"/>
    </source>
</evidence>
<dbReference type="AlphaFoldDB" id="A0A6A6I374"/>
<evidence type="ECO:0000313" key="5">
    <source>
        <dbReference type="EMBL" id="KAF2244619.1"/>
    </source>
</evidence>
<dbReference type="EMBL" id="ML987202">
    <property type="protein sequence ID" value="KAF2244619.1"/>
    <property type="molecule type" value="Genomic_DNA"/>
</dbReference>
<reference evidence="5" key="1">
    <citation type="journal article" date="2020" name="Stud. Mycol.">
        <title>101 Dothideomycetes genomes: a test case for predicting lifestyles and emergence of pathogens.</title>
        <authorList>
            <person name="Haridas S."/>
            <person name="Albert R."/>
            <person name="Binder M."/>
            <person name="Bloem J."/>
            <person name="Labutti K."/>
            <person name="Salamov A."/>
            <person name="Andreopoulos B."/>
            <person name="Baker S."/>
            <person name="Barry K."/>
            <person name="Bills G."/>
            <person name="Bluhm B."/>
            <person name="Cannon C."/>
            <person name="Castanera R."/>
            <person name="Culley D."/>
            <person name="Daum C."/>
            <person name="Ezra D."/>
            <person name="Gonzalez J."/>
            <person name="Henrissat B."/>
            <person name="Kuo A."/>
            <person name="Liang C."/>
            <person name="Lipzen A."/>
            <person name="Lutzoni F."/>
            <person name="Magnuson J."/>
            <person name="Mondo S."/>
            <person name="Nolan M."/>
            <person name="Ohm R."/>
            <person name="Pangilinan J."/>
            <person name="Park H.-J."/>
            <person name="Ramirez L."/>
            <person name="Alfaro M."/>
            <person name="Sun H."/>
            <person name="Tritt A."/>
            <person name="Yoshinaga Y."/>
            <person name="Zwiers L.-H."/>
            <person name="Turgeon B."/>
            <person name="Goodwin S."/>
            <person name="Spatafora J."/>
            <person name="Crous P."/>
            <person name="Grigoriev I."/>
        </authorList>
    </citation>
    <scope>NUCLEOTIDE SEQUENCE</scope>
    <source>
        <strain evidence="5">CBS 122368</strain>
    </source>
</reference>
<feature type="compositionally biased region" description="Polar residues" evidence="3">
    <location>
        <begin position="681"/>
        <end position="693"/>
    </location>
</feature>
<evidence type="ECO:0000256" key="2">
    <source>
        <dbReference type="ARBA" id="ARBA00023242"/>
    </source>
</evidence>
<dbReference type="GO" id="GO:0003677">
    <property type="term" value="F:DNA binding"/>
    <property type="evidence" value="ECO:0007669"/>
    <property type="project" value="InterPro"/>
</dbReference>
<feature type="compositionally biased region" description="Polar residues" evidence="3">
    <location>
        <begin position="516"/>
        <end position="527"/>
    </location>
</feature>
<protein>
    <recommendedName>
        <fullName evidence="4">Zn(2)-C6 fungal-type domain-containing protein</fullName>
    </recommendedName>
</protein>
<sequence>MAPRMSFMDLSVDIKTLIVQHVIRPTDLRNVCLVCKQLHEIAVRQLYYEVTLDVGSPKDTSLGAFLSPKNIGLQHVRKLDLYLADVLDKCNQLQQANFAIRMILELLPENTLEKFSWHPWSPFSGENLILLYKKQKRMKWLEGIALDGNVLAEIQKIPDFDKVFANVRKLGLYPDSREVLDYCHLLLKNSPKVEKITLHASFEENDSPIPNRELNDSSTGPGLITSTMFNHMQPFSKCTPLALKEITLQKINLRYAANTYCKLIDFQSVKSIRVFACAGADALFAELSKSTTLPEKLETLEFKHDDNHENDGLGALDGFMCLVSGIKVLTIDLTYAKSLPAAAGIIRHGKTLTQLNVHASRIPDDCDDELVYDYSSFSQICKDCPLLEQVSVAFPQVSVIRSKQDSFINFENCLGDLAHLVTLNITTWPNNNPSSTKLPRKVYEHLLQGLAQQGFERSAAHAAEQQRTSKLAIIAWGSSDKVYDREDSQNQIIFVKGKQMDPLGNEKSHSRHPDLSSRQIVGTMSSQYPPPPASDDPHYTRIYPAPPPPPPQNAPLLDAQQQQQPRIQYPQDIYPKIENLSDVLQQQAQHANLVSDQRGHAPPPSQQSVQEQQQQKTNRLRKACDSCSIRKVKCDESGPPCKACATLDIPCTFDRPSRRRGPPNRHAEAIKKKRRVGSGEPGSTPSNPASPTNAAHALAQLSTLPPHPLSAESICPLPTMNALIDDFFTYIHPLCPFPHEPSFREAWENREDCRNPAFLALLASMIAALVASFPRKPRLHLKQQTRNFYPSHLSLVEKCRETCAQARGIGYLDRPSLNVYDACTSYFLGLTGAYIFQWRQLRLYFGECLTILRSLGLHKAQDPGYTQLGGLPNAVGSQGPNFEGSRDLKLDMITEQIGRRVFWTVFVGVRTMQQLGTSFGELTILPSTPTEPLPPLPLEVDDACIYPNEIHAQQAGVVPLIAGFNINVRIYLSYSSLSSAEMIFGIDELFDWDRQQRILEQSLQRCRQVLENIPDVLKIHSKDNQSGSFGQRRQPYYPPMPEYANLRDPALGMYNGPESHEARRESQYEIQKANIYGSHLSIRSYLVEKYFALLDKSNNARTQQALQSSKDALAAGLDRLISSPSTDAEALEKMMSAEREQVVKDLLVVLGSIDMVNMEPNGDSFTQKIRSIASTLLEVPKERRGSVAQQHQDYLYKFLDVLSKLERVSPEGSDPNGNAPIDEETELRHWADLRDYQLRFQEQGGIYGYS</sequence>
<feature type="region of interest" description="Disordered" evidence="3">
    <location>
        <begin position="496"/>
        <end position="565"/>
    </location>
</feature>
<feature type="domain" description="Zn(2)-C6 fungal-type" evidence="4">
    <location>
        <begin position="623"/>
        <end position="653"/>
    </location>
</feature>
<evidence type="ECO:0000259" key="4">
    <source>
        <dbReference type="PROSITE" id="PS50048"/>
    </source>
</evidence>
<feature type="compositionally biased region" description="Low complexity" evidence="3">
    <location>
        <begin position="606"/>
        <end position="615"/>
    </location>
</feature>
<keyword evidence="6" id="KW-1185">Reference proteome</keyword>
<dbReference type="RefSeq" id="XP_033679623.1">
    <property type="nucleotide sequence ID" value="XM_033831656.1"/>
</dbReference>
<dbReference type="OrthoDB" id="5284003at2759"/>
<dbReference type="GO" id="GO:0000981">
    <property type="term" value="F:DNA-binding transcription factor activity, RNA polymerase II-specific"/>
    <property type="evidence" value="ECO:0007669"/>
    <property type="project" value="InterPro"/>
</dbReference>
<dbReference type="Proteomes" id="UP000800094">
    <property type="component" value="Unassembled WGS sequence"/>
</dbReference>
<accession>A0A6A6I374</accession>
<dbReference type="InterPro" id="IPR001138">
    <property type="entry name" value="Zn2Cys6_DnaBD"/>
</dbReference>
<dbReference type="InterPro" id="IPR036864">
    <property type="entry name" value="Zn2-C6_fun-type_DNA-bd_sf"/>
</dbReference>
<dbReference type="PANTHER" id="PTHR46910:SF40">
    <property type="entry name" value="ZN(II)2CYS6 TRANSCRIPTION FACTOR (EUROFUNG)"/>
    <property type="match status" value="1"/>
</dbReference>
<dbReference type="InterPro" id="IPR007219">
    <property type="entry name" value="XnlR_reg_dom"/>
</dbReference>
<organism evidence="5 6">
    <name type="scientific">Trematosphaeria pertusa</name>
    <dbReference type="NCBI Taxonomy" id="390896"/>
    <lineage>
        <taxon>Eukaryota</taxon>
        <taxon>Fungi</taxon>
        <taxon>Dikarya</taxon>
        <taxon>Ascomycota</taxon>
        <taxon>Pezizomycotina</taxon>
        <taxon>Dothideomycetes</taxon>
        <taxon>Pleosporomycetidae</taxon>
        <taxon>Pleosporales</taxon>
        <taxon>Massarineae</taxon>
        <taxon>Trematosphaeriaceae</taxon>
        <taxon>Trematosphaeria</taxon>
    </lineage>
</organism>
<dbReference type="PROSITE" id="PS00463">
    <property type="entry name" value="ZN2_CY6_FUNGAL_1"/>
    <property type="match status" value="1"/>
</dbReference>
<feature type="compositionally biased region" description="Low complexity" evidence="3">
    <location>
        <begin position="554"/>
        <end position="565"/>
    </location>
</feature>
<dbReference type="Gene3D" id="4.10.240.10">
    <property type="entry name" value="Zn(2)-C6 fungal-type DNA-binding domain"/>
    <property type="match status" value="1"/>
</dbReference>
<dbReference type="GO" id="GO:0006351">
    <property type="term" value="P:DNA-templated transcription"/>
    <property type="evidence" value="ECO:0007669"/>
    <property type="project" value="InterPro"/>
</dbReference>
<name>A0A6A6I374_9PLEO</name>
<dbReference type="CDD" id="cd00067">
    <property type="entry name" value="GAL4"/>
    <property type="match status" value="1"/>
</dbReference>
<dbReference type="InterPro" id="IPR050987">
    <property type="entry name" value="AtrR-like"/>
</dbReference>
<dbReference type="SUPFAM" id="SSF57701">
    <property type="entry name" value="Zn2/Cys6 DNA-binding domain"/>
    <property type="match status" value="1"/>
</dbReference>
<dbReference type="GeneID" id="54584986"/>
<dbReference type="PANTHER" id="PTHR46910">
    <property type="entry name" value="TRANSCRIPTION FACTOR PDR1"/>
    <property type="match status" value="1"/>
</dbReference>
<proteinExistence type="predicted"/>
<dbReference type="Pfam" id="PF00172">
    <property type="entry name" value="Zn_clus"/>
    <property type="match status" value="1"/>
</dbReference>
<feature type="compositionally biased region" description="Basic and acidic residues" evidence="3">
    <location>
        <begin position="504"/>
        <end position="515"/>
    </location>
</feature>
<dbReference type="CDD" id="cd12148">
    <property type="entry name" value="fungal_TF_MHR"/>
    <property type="match status" value="1"/>
</dbReference>
<feature type="compositionally biased region" description="Pro residues" evidence="3">
    <location>
        <begin position="544"/>
        <end position="553"/>
    </location>
</feature>
<dbReference type="GO" id="GO:0008270">
    <property type="term" value="F:zinc ion binding"/>
    <property type="evidence" value="ECO:0007669"/>
    <property type="project" value="InterPro"/>
</dbReference>
<evidence type="ECO:0000256" key="1">
    <source>
        <dbReference type="ARBA" id="ARBA00022723"/>
    </source>
</evidence>
<dbReference type="SMART" id="SM00066">
    <property type="entry name" value="GAL4"/>
    <property type="match status" value="1"/>
</dbReference>
<feature type="region of interest" description="Disordered" evidence="3">
    <location>
        <begin position="588"/>
        <end position="622"/>
    </location>
</feature>
<feature type="region of interest" description="Disordered" evidence="3">
    <location>
        <begin position="652"/>
        <end position="693"/>
    </location>
</feature>
<keyword evidence="2" id="KW-0539">Nucleus</keyword>
<dbReference type="PROSITE" id="PS50048">
    <property type="entry name" value="ZN2_CY6_FUNGAL_2"/>
    <property type="match status" value="1"/>
</dbReference>
<keyword evidence="1" id="KW-0479">Metal-binding</keyword>
<dbReference type="Pfam" id="PF04082">
    <property type="entry name" value="Fungal_trans"/>
    <property type="match status" value="1"/>
</dbReference>